<dbReference type="AlphaFoldDB" id="A0A8J2X1C9"/>
<dbReference type="InterPro" id="IPR036961">
    <property type="entry name" value="Kinesin_motor_dom_sf"/>
</dbReference>
<dbReference type="InterPro" id="IPR001752">
    <property type="entry name" value="Kinesin_motor_dom"/>
</dbReference>
<feature type="region of interest" description="Disordered" evidence="8">
    <location>
        <begin position="374"/>
        <end position="469"/>
    </location>
</feature>
<feature type="compositionally biased region" description="Basic and acidic residues" evidence="8">
    <location>
        <begin position="814"/>
        <end position="824"/>
    </location>
</feature>
<dbReference type="Gene3D" id="3.40.850.10">
    <property type="entry name" value="Kinesin motor domain"/>
    <property type="match status" value="1"/>
</dbReference>
<dbReference type="GO" id="GO:0005737">
    <property type="term" value="C:cytoplasm"/>
    <property type="evidence" value="ECO:0007669"/>
    <property type="project" value="UniProtKB-SubCell"/>
</dbReference>
<dbReference type="Pfam" id="PF00225">
    <property type="entry name" value="Kinesin"/>
    <property type="match status" value="1"/>
</dbReference>
<evidence type="ECO:0000313" key="10">
    <source>
        <dbReference type="EMBL" id="CAH0376949.1"/>
    </source>
</evidence>
<feature type="compositionally biased region" description="Basic and acidic residues" evidence="8">
    <location>
        <begin position="427"/>
        <end position="443"/>
    </location>
</feature>
<evidence type="ECO:0000256" key="8">
    <source>
        <dbReference type="SAM" id="MobiDB-lite"/>
    </source>
</evidence>
<dbReference type="InterPro" id="IPR027417">
    <property type="entry name" value="P-loop_NTPase"/>
</dbReference>
<evidence type="ECO:0000256" key="6">
    <source>
        <dbReference type="PROSITE-ProRule" id="PRU00283"/>
    </source>
</evidence>
<dbReference type="InterPro" id="IPR019821">
    <property type="entry name" value="Kinesin_motor_CS"/>
</dbReference>
<evidence type="ECO:0000259" key="9">
    <source>
        <dbReference type="PROSITE" id="PS50067"/>
    </source>
</evidence>
<evidence type="ECO:0000256" key="1">
    <source>
        <dbReference type="ARBA" id="ARBA00004496"/>
    </source>
</evidence>
<dbReference type="PRINTS" id="PR00380">
    <property type="entry name" value="KINESINHEAVY"/>
</dbReference>
<evidence type="ECO:0000256" key="4">
    <source>
        <dbReference type="ARBA" id="ARBA00022840"/>
    </source>
</evidence>
<dbReference type="SMART" id="SM00129">
    <property type="entry name" value="KISc"/>
    <property type="match status" value="1"/>
</dbReference>
<evidence type="ECO:0000256" key="2">
    <source>
        <dbReference type="ARBA" id="ARBA00022490"/>
    </source>
</evidence>
<dbReference type="PROSITE" id="PS00411">
    <property type="entry name" value="KINESIN_MOTOR_1"/>
    <property type="match status" value="1"/>
</dbReference>
<keyword evidence="11" id="KW-1185">Reference proteome</keyword>
<evidence type="ECO:0000256" key="3">
    <source>
        <dbReference type="ARBA" id="ARBA00022741"/>
    </source>
</evidence>
<gene>
    <name evidence="10" type="ORF">PECAL_5P15420</name>
</gene>
<dbReference type="GO" id="GO:0005874">
    <property type="term" value="C:microtubule"/>
    <property type="evidence" value="ECO:0007669"/>
    <property type="project" value="UniProtKB-KW"/>
</dbReference>
<evidence type="ECO:0000313" key="11">
    <source>
        <dbReference type="Proteomes" id="UP000789595"/>
    </source>
</evidence>
<keyword evidence="2" id="KW-0963">Cytoplasm</keyword>
<dbReference type="GO" id="GO:0007018">
    <property type="term" value="P:microtubule-based movement"/>
    <property type="evidence" value="ECO:0007669"/>
    <property type="project" value="InterPro"/>
</dbReference>
<dbReference type="PROSITE" id="PS50067">
    <property type="entry name" value="KINESIN_MOTOR_2"/>
    <property type="match status" value="1"/>
</dbReference>
<dbReference type="EMBL" id="CAKKNE010000005">
    <property type="protein sequence ID" value="CAH0376949.1"/>
    <property type="molecule type" value="Genomic_DNA"/>
</dbReference>
<evidence type="ECO:0000256" key="7">
    <source>
        <dbReference type="RuleBase" id="RU000394"/>
    </source>
</evidence>
<dbReference type="PANTHER" id="PTHR47969:SF15">
    <property type="entry name" value="CHROMOSOME-ASSOCIATED KINESIN KIF4A-RELATED"/>
    <property type="match status" value="1"/>
</dbReference>
<keyword evidence="4 6" id="KW-0067">ATP-binding</keyword>
<dbReference type="GO" id="GO:0051231">
    <property type="term" value="P:spindle elongation"/>
    <property type="evidence" value="ECO:0007669"/>
    <property type="project" value="TreeGrafter"/>
</dbReference>
<feature type="binding site" evidence="6">
    <location>
        <begin position="109"/>
        <end position="116"/>
    </location>
    <ligand>
        <name>ATP</name>
        <dbReference type="ChEBI" id="CHEBI:30616"/>
    </ligand>
</feature>
<dbReference type="GO" id="GO:0007052">
    <property type="term" value="P:mitotic spindle organization"/>
    <property type="evidence" value="ECO:0007669"/>
    <property type="project" value="TreeGrafter"/>
</dbReference>
<proteinExistence type="inferred from homology"/>
<keyword evidence="3 6" id="KW-0547">Nucleotide-binding</keyword>
<dbReference type="GO" id="GO:0003777">
    <property type="term" value="F:microtubule motor activity"/>
    <property type="evidence" value="ECO:0007669"/>
    <property type="project" value="InterPro"/>
</dbReference>
<dbReference type="GO" id="GO:0005875">
    <property type="term" value="C:microtubule associated complex"/>
    <property type="evidence" value="ECO:0007669"/>
    <property type="project" value="TreeGrafter"/>
</dbReference>
<keyword evidence="7" id="KW-0493">Microtubule</keyword>
<feature type="region of interest" description="Disordered" evidence="8">
    <location>
        <begin position="761"/>
        <end position="833"/>
    </location>
</feature>
<protein>
    <recommendedName>
        <fullName evidence="7">Kinesin-like protein</fullName>
    </recommendedName>
</protein>
<organism evidence="10 11">
    <name type="scientific">Pelagomonas calceolata</name>
    <dbReference type="NCBI Taxonomy" id="35677"/>
    <lineage>
        <taxon>Eukaryota</taxon>
        <taxon>Sar</taxon>
        <taxon>Stramenopiles</taxon>
        <taxon>Ochrophyta</taxon>
        <taxon>Pelagophyceae</taxon>
        <taxon>Pelagomonadales</taxon>
        <taxon>Pelagomonadaceae</taxon>
        <taxon>Pelagomonas</taxon>
    </lineage>
</organism>
<accession>A0A8J2X1C9</accession>
<feature type="domain" description="Kinesin motor" evidence="9">
    <location>
        <begin position="9"/>
        <end position="363"/>
    </location>
</feature>
<keyword evidence="6 7" id="KW-0505">Motor protein</keyword>
<dbReference type="InterPro" id="IPR027640">
    <property type="entry name" value="Kinesin-like_fam"/>
</dbReference>
<feature type="region of interest" description="Disordered" evidence="8">
    <location>
        <begin position="583"/>
        <end position="614"/>
    </location>
</feature>
<name>A0A8J2X1C9_9STRA</name>
<dbReference type="SUPFAM" id="SSF52540">
    <property type="entry name" value="P-loop containing nucleoside triphosphate hydrolases"/>
    <property type="match status" value="1"/>
</dbReference>
<reference evidence="10" key="1">
    <citation type="submission" date="2021-11" db="EMBL/GenBank/DDBJ databases">
        <authorList>
            <consortium name="Genoscope - CEA"/>
            <person name="William W."/>
        </authorList>
    </citation>
    <scope>NUCLEOTIDE SEQUENCE</scope>
</reference>
<sequence length="833" mass="92933">MREKAKPFNVKVAVRVRPILPHDRDPRPVVRVDRESAKPSVTVVDPDKEFPGLKQNIDYLRVDYIRERSYEFDHVYGPTQPTDTVFQEAVEPLIGPVLDGQNVTIFAYGQTGSGKTHTMLGHRGDRGVIQMALAKLFNEQKEHTRVTVSFVELYNEEIHDLLIDEERRYGNHNGVGGLDLREDPIKGPCIAGVTEMPASDVETVMALLRAGNERRTQEPTSANDTSSRSHAVLQLAIESSEKPETQHRGRRVKIKRSSKLSMIDLAGSERAAETKNSGARLQEGARINRSLLALGNVINALRRGAQKGGKSYVNFRDSKLTRLLKDSLGGNCRTLMLAHCSPTTLSFEETLNTLKYANRARAIKNAVKENLRKVEKPARRLRPAAVHPEGVPQNNHVRPAPRRRRRYREMEERPQWGVNKPKTPPRPTKENEDPQPRSNDGSERKKRRHSAHDMRAKLRARKSVEKPPVVDEEAERARLVEQLHKTRKEVVGQVRLAVELRKTVESLTATKVNKGATLFAPKDTVHRSPDRQRFPPIKPEERRAMEVAARAYAEAVGVEGQSADLLRRDPLAFLSDVLLKQKHGSEPKDSSPAGVELTPTGRSPDKEQLLKTASRVKARAARECEGLRRAVKRGLDKSARKLPAVDGSLAAVYGIRDAALRHAVSPGQPELISKDELSSSALLDAEMRIVGAELEKLEIAEARTQRPETQIHEREVHEAALKKLEQQVRVRNGVIRKLVGQLKKDGIGARTIVRNSYAGRASPSYAKKNSPRRESYASPQAKSSGIMADLLGAASPSFEPHPATFSASQRKVPRRPDDAKDASGRRRRPRVAA</sequence>
<comment type="subcellular location">
    <subcellularLocation>
        <location evidence="1">Cytoplasm</location>
    </subcellularLocation>
</comment>
<feature type="compositionally biased region" description="Basic and acidic residues" evidence="8">
    <location>
        <begin position="451"/>
        <end position="469"/>
    </location>
</feature>
<dbReference type="GO" id="GO:0005524">
    <property type="term" value="F:ATP binding"/>
    <property type="evidence" value="ECO:0007669"/>
    <property type="project" value="UniProtKB-UniRule"/>
</dbReference>
<dbReference type="OrthoDB" id="3176171at2759"/>
<keyword evidence="5" id="KW-0175">Coiled coil</keyword>
<comment type="similarity">
    <text evidence="6 7">Belongs to the TRAFAC class myosin-kinesin ATPase superfamily. Kinesin family.</text>
</comment>
<dbReference type="Proteomes" id="UP000789595">
    <property type="component" value="Unassembled WGS sequence"/>
</dbReference>
<evidence type="ECO:0000256" key="5">
    <source>
        <dbReference type="ARBA" id="ARBA00023054"/>
    </source>
</evidence>
<dbReference type="GO" id="GO:0008017">
    <property type="term" value="F:microtubule binding"/>
    <property type="evidence" value="ECO:0007669"/>
    <property type="project" value="InterPro"/>
</dbReference>
<dbReference type="PANTHER" id="PTHR47969">
    <property type="entry name" value="CHROMOSOME-ASSOCIATED KINESIN KIF4A-RELATED"/>
    <property type="match status" value="1"/>
</dbReference>
<comment type="caution">
    <text evidence="10">The sequence shown here is derived from an EMBL/GenBank/DDBJ whole genome shotgun (WGS) entry which is preliminary data.</text>
</comment>